<proteinExistence type="predicted"/>
<organism evidence="7 8">
    <name type="scientific">Croceibacterium xixiisoli</name>
    <dbReference type="NCBI Taxonomy" id="1476466"/>
    <lineage>
        <taxon>Bacteria</taxon>
        <taxon>Pseudomonadati</taxon>
        <taxon>Pseudomonadota</taxon>
        <taxon>Alphaproteobacteria</taxon>
        <taxon>Sphingomonadales</taxon>
        <taxon>Erythrobacteraceae</taxon>
        <taxon>Croceibacterium</taxon>
    </lineage>
</organism>
<evidence type="ECO:0000259" key="6">
    <source>
        <dbReference type="Pfam" id="PF12969"/>
    </source>
</evidence>
<accession>A0A6I4TUV7</accession>
<dbReference type="PROSITE" id="PS50005">
    <property type="entry name" value="TPR"/>
    <property type="match status" value="1"/>
</dbReference>
<dbReference type="InterPro" id="IPR002931">
    <property type="entry name" value="Transglutaminase-like"/>
</dbReference>
<evidence type="ECO:0000313" key="7">
    <source>
        <dbReference type="EMBL" id="MXO99019.1"/>
    </source>
</evidence>
<gene>
    <name evidence="7" type="ORF">GRI97_08460</name>
</gene>
<keyword evidence="1" id="KW-0677">Repeat</keyword>
<dbReference type="InterPro" id="IPR038765">
    <property type="entry name" value="Papain-like_cys_pep_sf"/>
</dbReference>
<keyword evidence="8" id="KW-1185">Reference proteome</keyword>
<dbReference type="InterPro" id="IPR019734">
    <property type="entry name" value="TPR_rpt"/>
</dbReference>
<dbReference type="Gene3D" id="3.10.620.30">
    <property type="match status" value="1"/>
</dbReference>
<evidence type="ECO:0000256" key="4">
    <source>
        <dbReference type="SAM" id="SignalP"/>
    </source>
</evidence>
<dbReference type="InterPro" id="IPR024618">
    <property type="entry name" value="DUF3857"/>
</dbReference>
<dbReference type="AlphaFoldDB" id="A0A6I4TUV7"/>
<name>A0A6I4TUV7_9SPHN</name>
<dbReference type="Pfam" id="PF01841">
    <property type="entry name" value="Transglut_core"/>
    <property type="match status" value="1"/>
</dbReference>
<evidence type="ECO:0000256" key="3">
    <source>
        <dbReference type="PROSITE-ProRule" id="PRU00339"/>
    </source>
</evidence>
<evidence type="ECO:0000259" key="5">
    <source>
        <dbReference type="Pfam" id="PF01841"/>
    </source>
</evidence>
<evidence type="ECO:0000313" key="8">
    <source>
        <dbReference type="Proteomes" id="UP000469430"/>
    </source>
</evidence>
<feature type="domain" description="DUF3857" evidence="6">
    <location>
        <begin position="63"/>
        <end position="203"/>
    </location>
</feature>
<dbReference type="EMBL" id="WTYJ01000001">
    <property type="protein sequence ID" value="MXO99019.1"/>
    <property type="molecule type" value="Genomic_DNA"/>
</dbReference>
<feature type="chain" id="PRO_5026100570" evidence="4">
    <location>
        <begin position="22"/>
        <end position="926"/>
    </location>
</feature>
<feature type="domain" description="Transglutaminase-like" evidence="5">
    <location>
        <begin position="280"/>
        <end position="354"/>
    </location>
</feature>
<protein>
    <submittedName>
        <fullName evidence="7">DUF3857 domain-containing protein</fullName>
    </submittedName>
</protein>
<dbReference type="SMART" id="SM00028">
    <property type="entry name" value="TPR"/>
    <property type="match status" value="2"/>
</dbReference>
<dbReference type="Pfam" id="PF12969">
    <property type="entry name" value="DUF3857"/>
    <property type="match status" value="1"/>
</dbReference>
<dbReference type="PANTHER" id="PTHR44858">
    <property type="entry name" value="TETRATRICOPEPTIDE REPEAT PROTEIN 6"/>
    <property type="match status" value="1"/>
</dbReference>
<comment type="caution">
    <text evidence="7">The sequence shown here is derived from an EMBL/GenBank/DDBJ whole genome shotgun (WGS) entry which is preliminary data.</text>
</comment>
<feature type="repeat" description="TPR" evidence="3">
    <location>
        <begin position="848"/>
        <end position="881"/>
    </location>
</feature>
<dbReference type="InterPro" id="IPR050498">
    <property type="entry name" value="Ycf3"/>
</dbReference>
<dbReference type="SUPFAM" id="SSF48452">
    <property type="entry name" value="TPR-like"/>
    <property type="match status" value="2"/>
</dbReference>
<reference evidence="7 8" key="1">
    <citation type="submission" date="2019-12" db="EMBL/GenBank/DDBJ databases">
        <title>Genomic-based taxomic classification of the family Erythrobacteraceae.</title>
        <authorList>
            <person name="Xu L."/>
        </authorList>
    </citation>
    <scope>NUCLEOTIDE SEQUENCE [LARGE SCALE GENOMIC DNA]</scope>
    <source>
        <strain evidence="7 8">S36</strain>
    </source>
</reference>
<dbReference type="PANTHER" id="PTHR44858:SF1">
    <property type="entry name" value="UDP-N-ACETYLGLUCOSAMINE--PEPTIDE N-ACETYLGLUCOSAMINYLTRANSFERASE SPINDLY-RELATED"/>
    <property type="match status" value="1"/>
</dbReference>
<dbReference type="Proteomes" id="UP000469430">
    <property type="component" value="Unassembled WGS sequence"/>
</dbReference>
<dbReference type="Gene3D" id="1.25.40.10">
    <property type="entry name" value="Tetratricopeptide repeat domain"/>
    <property type="match status" value="2"/>
</dbReference>
<dbReference type="Gene3D" id="2.60.40.3140">
    <property type="match status" value="1"/>
</dbReference>
<feature type="signal peptide" evidence="4">
    <location>
        <begin position="1"/>
        <end position="21"/>
    </location>
</feature>
<evidence type="ECO:0000256" key="1">
    <source>
        <dbReference type="ARBA" id="ARBA00022737"/>
    </source>
</evidence>
<keyword evidence="2 3" id="KW-0802">TPR repeat</keyword>
<keyword evidence="4" id="KW-0732">Signal</keyword>
<dbReference type="SUPFAM" id="SSF54001">
    <property type="entry name" value="Cysteine proteinases"/>
    <property type="match status" value="1"/>
</dbReference>
<sequence length="926" mass="101966">MRSFAILMAGTVMTAAVPAWAGEEPLYQPAPAWVAEATLPEVKSGPPVLVLDDQQRIDQGRLWSYTDRAIRIDNPQMMTALGTLQAGWLPDKGDLIVHRVAILRDGQQIDLLEGGSRFEVLRRERRLEQRMLDGAFTATMSIPGMRVGDVLRVSYSVTKSDQVLDEEVQTMSPLLGDPFQAKFARVRYSWPGDATVQWRAGQGAEVREFKLDDSFSAVEVMLPLPKAPDMPDDAPVRYRMPALLQAGTFADWAEVSRVMAPHYGTEGAIAPGSPVAAEVRKIEQAHQGKIERAVAALRLVQDEIAYLMNGLNGGNYKPQAPAETWEFRYGDCKAKSLLLLAMLRELGIEAEAVLVASQTGDGVPGMLPMAGVFDHVIVRATIDGTDYWLDGTTSGASMATVMVVPPFHHALPLRMDGADLMPLAPRPQQALDVDSRVTLDQRAGLDVPQLFEGEWTVAGGVAGILRGLIGQGTEEQLRDVARAFVAEQMGDVQVFDTAITFDPDTNTARVQAKGLMTSAWKWERGRGKRGFDLPTAGFTFQPDRTRAAWRDIPVAIDGPYSARAAVTALLPDGSDAYRIEGKSAIDETIASIQLHRNATLDRNTLTIVDSTRWPGGEISPDVARTERSKATRFGSTELNLVAPATVPRRSDLANMTDRRRYAPIEAAYQTLIEADPEDTDAIRNRLTFRLGTYDRLGALEDINAIIEREPSAEHYLQRSYIHAQLARMDEALSDAEAAWELAPNIAATGQRAELLRYFDRAEESIGLLQEQGGNADEQRTLSLQIGDLEAQLGRKEEGLARIDEMLTQRPGDPDLMNAKCWYQAIWNYRTEDMLETCTQAVESANWSPAALDSRAMAYHRLGRNADALKDLEAALAANPDLSAALLMRGVVKRELGDQSGRDDIRKALFMSPAIERAYKLYGIKLN</sequence>
<evidence type="ECO:0000256" key="2">
    <source>
        <dbReference type="ARBA" id="ARBA00022803"/>
    </source>
</evidence>
<dbReference type="InterPro" id="IPR011990">
    <property type="entry name" value="TPR-like_helical_dom_sf"/>
</dbReference>